<evidence type="ECO:0000313" key="10">
    <source>
        <dbReference type="Proteomes" id="UP000310532"/>
    </source>
</evidence>
<dbReference type="Proteomes" id="UP000310532">
    <property type="component" value="Unassembled WGS sequence"/>
</dbReference>
<evidence type="ECO:0000256" key="6">
    <source>
        <dbReference type="SAM" id="MobiDB-lite"/>
    </source>
</evidence>
<comment type="subcellular location">
    <subcellularLocation>
        <location evidence="1">Cell outer membrane</location>
    </subcellularLocation>
</comment>
<dbReference type="PROSITE" id="PS51257">
    <property type="entry name" value="PROKAR_LIPOPROTEIN"/>
    <property type="match status" value="1"/>
</dbReference>
<keyword evidence="4" id="KW-0472">Membrane</keyword>
<dbReference type="Pfam" id="PF07980">
    <property type="entry name" value="SusD_RagB"/>
    <property type="match status" value="1"/>
</dbReference>
<gene>
    <name evidence="9" type="ORF">E5355_08610</name>
</gene>
<comment type="caution">
    <text evidence="9">The sequence shown here is derived from an EMBL/GenBank/DDBJ whole genome shotgun (WGS) entry which is preliminary data.</text>
</comment>
<dbReference type="GO" id="GO:0009279">
    <property type="term" value="C:cell outer membrane"/>
    <property type="evidence" value="ECO:0007669"/>
    <property type="project" value="UniProtKB-SubCell"/>
</dbReference>
<evidence type="ECO:0000256" key="4">
    <source>
        <dbReference type="ARBA" id="ARBA00023136"/>
    </source>
</evidence>
<dbReference type="InterPro" id="IPR011990">
    <property type="entry name" value="TPR-like_helical_dom_sf"/>
</dbReference>
<proteinExistence type="inferred from homology"/>
<dbReference type="InterPro" id="IPR033985">
    <property type="entry name" value="SusD-like_N"/>
</dbReference>
<evidence type="ECO:0000256" key="2">
    <source>
        <dbReference type="ARBA" id="ARBA00006275"/>
    </source>
</evidence>
<feature type="region of interest" description="Disordered" evidence="6">
    <location>
        <begin position="596"/>
        <end position="618"/>
    </location>
</feature>
<keyword evidence="10" id="KW-1185">Reference proteome</keyword>
<keyword evidence="5" id="KW-0998">Cell outer membrane</keyword>
<evidence type="ECO:0000259" key="8">
    <source>
        <dbReference type="Pfam" id="PF14322"/>
    </source>
</evidence>
<dbReference type="RefSeq" id="WP_136010022.1">
    <property type="nucleotide sequence ID" value="NZ_SRYZ01000015.1"/>
</dbReference>
<evidence type="ECO:0000259" key="7">
    <source>
        <dbReference type="Pfam" id="PF07980"/>
    </source>
</evidence>
<dbReference type="AlphaFoldDB" id="A0A4S2B0Q7"/>
<protein>
    <submittedName>
        <fullName evidence="9">RagB/SusD family nutrient uptake outer membrane protein</fullName>
    </submittedName>
</protein>
<name>A0A4S2B0Q7_9BACE</name>
<dbReference type="Gene3D" id="1.25.40.390">
    <property type="match status" value="1"/>
</dbReference>
<dbReference type="SUPFAM" id="SSF48452">
    <property type="entry name" value="TPR-like"/>
    <property type="match status" value="1"/>
</dbReference>
<accession>A0A4S2B0Q7</accession>
<sequence>MKSLIKHTLGYAGMLGVMFTATGCSDWLDPKPLSFFTPENTFNTYEGLKTSTDMLNRDARYFDFYPTAGSADPDILSEYFFSEMGVNGRTDASNAPVDLTRQITPSASLMGNASQINNYWTYLYKGIKDANTIFDRAEGVDMDERKKNEVLGLAAFHRAYRYYRLVHQYGDVPFIVHEVLGPRYDFNTTKREAILRYLKNDLDTYAPFLSNDVYIGQVTKAAAYHLLTKINLALGEFEDAVASANEVIGDGVHRLMTERFGVDKDLAEKDVVWDLHQPDNKALPENKEVLYISIDRYDAGSDMRSAAGLEIKRQIIPWYSAANQLKTPAGENGFADNNETKNPYLVEYGRGLNTLRATWYHQYMIWEKNTEGEYEDYRRKPGNWMHVSDLKYNNPDMKDKSWFGQNVRLYADNGTILSPDTIRAWSGWPHYKSNIPDQKAGWWRGGWADWYVFRLAETYLLRAEAYAWMGKTDLAAQDLNVVRKRANARPLDASEVNISQILDERARELFYEEPRKCELTRIAFLFAKTGKADEKGRTYSMDNFTQNNYFYNRIMDRTEFYNKGVKNKTGLEYTLSPHHVLWPIAEKAIATNTEGHINQTPGYAGSENNVEPMDIPNP</sequence>
<evidence type="ECO:0000256" key="1">
    <source>
        <dbReference type="ARBA" id="ARBA00004442"/>
    </source>
</evidence>
<dbReference type="Pfam" id="PF14322">
    <property type="entry name" value="SusD-like_3"/>
    <property type="match status" value="1"/>
</dbReference>
<keyword evidence="3" id="KW-0732">Signal</keyword>
<organism evidence="9 10">
    <name type="scientific">Bacteroides muris</name>
    <name type="common">ex Afrizal et al. 2022</name>
    <dbReference type="NCBI Taxonomy" id="2516960"/>
    <lineage>
        <taxon>Bacteria</taxon>
        <taxon>Pseudomonadati</taxon>
        <taxon>Bacteroidota</taxon>
        <taxon>Bacteroidia</taxon>
        <taxon>Bacteroidales</taxon>
        <taxon>Bacteroidaceae</taxon>
        <taxon>Bacteroides</taxon>
    </lineage>
</organism>
<evidence type="ECO:0000313" key="9">
    <source>
        <dbReference type="EMBL" id="TGY06594.1"/>
    </source>
</evidence>
<comment type="similarity">
    <text evidence="2">Belongs to the SusD family.</text>
</comment>
<feature type="domain" description="SusD-like N-terminal" evidence="8">
    <location>
        <begin position="75"/>
        <end position="232"/>
    </location>
</feature>
<feature type="domain" description="RagB/SusD" evidence="7">
    <location>
        <begin position="359"/>
        <end position="603"/>
    </location>
</feature>
<evidence type="ECO:0000256" key="5">
    <source>
        <dbReference type="ARBA" id="ARBA00023237"/>
    </source>
</evidence>
<evidence type="ECO:0000256" key="3">
    <source>
        <dbReference type="ARBA" id="ARBA00022729"/>
    </source>
</evidence>
<feature type="compositionally biased region" description="Polar residues" evidence="6">
    <location>
        <begin position="596"/>
        <end position="609"/>
    </location>
</feature>
<dbReference type="InterPro" id="IPR012944">
    <property type="entry name" value="SusD_RagB_dom"/>
</dbReference>
<reference evidence="9 10" key="1">
    <citation type="submission" date="2019-04" db="EMBL/GenBank/DDBJ databases">
        <title>Microbes associate with the intestines of laboratory mice.</title>
        <authorList>
            <person name="Navarre W."/>
            <person name="Wong E."/>
            <person name="Huang K."/>
            <person name="Tropini C."/>
            <person name="Ng K."/>
            <person name="Yu B."/>
        </authorList>
    </citation>
    <scope>NUCLEOTIDE SEQUENCE [LARGE SCALE GENOMIC DNA]</scope>
    <source>
        <strain evidence="9 10">NM69_E16B</strain>
    </source>
</reference>
<dbReference type="EMBL" id="SRYZ01000015">
    <property type="protein sequence ID" value="TGY06594.1"/>
    <property type="molecule type" value="Genomic_DNA"/>
</dbReference>